<accession>A0A9P4HFU3</accession>
<dbReference type="EMBL" id="ML978162">
    <property type="protein sequence ID" value="KAF2034180.1"/>
    <property type="molecule type" value="Genomic_DNA"/>
</dbReference>
<keyword evidence="2" id="KW-1133">Transmembrane helix</keyword>
<gene>
    <name evidence="3" type="ORF">EK21DRAFT_85624</name>
</gene>
<protein>
    <submittedName>
        <fullName evidence="3">Uncharacterized protein</fullName>
    </submittedName>
</protein>
<organism evidence="3 4">
    <name type="scientific">Setomelanomma holmii</name>
    <dbReference type="NCBI Taxonomy" id="210430"/>
    <lineage>
        <taxon>Eukaryota</taxon>
        <taxon>Fungi</taxon>
        <taxon>Dikarya</taxon>
        <taxon>Ascomycota</taxon>
        <taxon>Pezizomycotina</taxon>
        <taxon>Dothideomycetes</taxon>
        <taxon>Pleosporomycetidae</taxon>
        <taxon>Pleosporales</taxon>
        <taxon>Pleosporineae</taxon>
        <taxon>Phaeosphaeriaceae</taxon>
        <taxon>Setomelanomma</taxon>
    </lineage>
</organism>
<reference evidence="3" key="1">
    <citation type="journal article" date="2020" name="Stud. Mycol.">
        <title>101 Dothideomycetes genomes: a test case for predicting lifestyles and emergence of pathogens.</title>
        <authorList>
            <person name="Haridas S."/>
            <person name="Albert R."/>
            <person name="Binder M."/>
            <person name="Bloem J."/>
            <person name="Labutti K."/>
            <person name="Salamov A."/>
            <person name="Andreopoulos B."/>
            <person name="Baker S."/>
            <person name="Barry K."/>
            <person name="Bills G."/>
            <person name="Bluhm B."/>
            <person name="Cannon C."/>
            <person name="Castanera R."/>
            <person name="Culley D."/>
            <person name="Daum C."/>
            <person name="Ezra D."/>
            <person name="Gonzalez J."/>
            <person name="Henrissat B."/>
            <person name="Kuo A."/>
            <person name="Liang C."/>
            <person name="Lipzen A."/>
            <person name="Lutzoni F."/>
            <person name="Magnuson J."/>
            <person name="Mondo S."/>
            <person name="Nolan M."/>
            <person name="Ohm R."/>
            <person name="Pangilinan J."/>
            <person name="Park H.-J."/>
            <person name="Ramirez L."/>
            <person name="Alfaro M."/>
            <person name="Sun H."/>
            <person name="Tritt A."/>
            <person name="Yoshinaga Y."/>
            <person name="Zwiers L.-H."/>
            <person name="Turgeon B."/>
            <person name="Goodwin S."/>
            <person name="Spatafora J."/>
            <person name="Crous P."/>
            <person name="Grigoriev I."/>
        </authorList>
    </citation>
    <scope>NUCLEOTIDE SEQUENCE</scope>
    <source>
        <strain evidence="3">CBS 110217</strain>
    </source>
</reference>
<feature type="region of interest" description="Disordered" evidence="1">
    <location>
        <begin position="158"/>
        <end position="199"/>
    </location>
</feature>
<feature type="compositionally biased region" description="Polar residues" evidence="1">
    <location>
        <begin position="165"/>
        <end position="177"/>
    </location>
</feature>
<dbReference type="AlphaFoldDB" id="A0A9P4HFU3"/>
<dbReference type="Proteomes" id="UP000799777">
    <property type="component" value="Unassembled WGS sequence"/>
</dbReference>
<comment type="caution">
    <text evidence="3">The sequence shown here is derived from an EMBL/GenBank/DDBJ whole genome shotgun (WGS) entry which is preliminary data.</text>
</comment>
<name>A0A9P4HFU3_9PLEO</name>
<sequence>MMDSALDISGGDPSLWIYCIEGTSGYLQQARFAGKAATTYAALYTTSSSPPASSACTLETTSSATLSSTTPTISATIITPQTSFYTTTPRTTDDTVYPATSHTTSNDLSTGAIAGIAVGAIVGALAFLDLTYMVWRNGRELKKLKSIGQITFGHAKPPPVAELASPQQYSTCTSPLSPYQDPRELPQAGNPDFGRNSGR</sequence>
<evidence type="ECO:0000256" key="2">
    <source>
        <dbReference type="SAM" id="Phobius"/>
    </source>
</evidence>
<feature type="transmembrane region" description="Helical" evidence="2">
    <location>
        <begin position="112"/>
        <end position="135"/>
    </location>
</feature>
<proteinExistence type="predicted"/>
<evidence type="ECO:0000313" key="3">
    <source>
        <dbReference type="EMBL" id="KAF2034180.1"/>
    </source>
</evidence>
<evidence type="ECO:0000256" key="1">
    <source>
        <dbReference type="SAM" id="MobiDB-lite"/>
    </source>
</evidence>
<keyword evidence="2" id="KW-0472">Membrane</keyword>
<evidence type="ECO:0000313" key="4">
    <source>
        <dbReference type="Proteomes" id="UP000799777"/>
    </source>
</evidence>
<keyword evidence="4" id="KW-1185">Reference proteome</keyword>
<keyword evidence="2" id="KW-0812">Transmembrane</keyword>